<evidence type="ECO:0000313" key="3">
    <source>
        <dbReference type="Proteomes" id="UP000625033"/>
    </source>
</evidence>
<evidence type="ECO:0000313" key="2">
    <source>
        <dbReference type="EMBL" id="MBG6084107.1"/>
    </source>
</evidence>
<dbReference type="PANTHER" id="PTHR32027:SF9">
    <property type="entry name" value="BLL3847 PROTEIN"/>
    <property type="match status" value="1"/>
</dbReference>
<name>A0A931GEZ6_9MICC</name>
<dbReference type="Gene3D" id="3.20.20.140">
    <property type="entry name" value="Metal-dependent hydrolases"/>
    <property type="match status" value="1"/>
</dbReference>
<dbReference type="SUPFAM" id="SSF51556">
    <property type="entry name" value="Metallo-dependent hydrolases"/>
    <property type="match status" value="1"/>
</dbReference>
<proteinExistence type="predicted"/>
<keyword evidence="3" id="KW-1185">Reference proteome</keyword>
<reference evidence="2" key="1">
    <citation type="submission" date="2020-11" db="EMBL/GenBank/DDBJ databases">
        <title>Sequencing the genomes of 1000 actinobacteria strains.</title>
        <authorList>
            <person name="Klenk H.-P."/>
        </authorList>
    </citation>
    <scope>NUCLEOTIDE SEQUENCE</scope>
    <source>
        <strain evidence="2">DSM 26152</strain>
    </source>
</reference>
<keyword evidence="2" id="KW-0378">Hydrolase</keyword>
<dbReference type="Pfam" id="PF07969">
    <property type="entry name" value="Amidohydro_3"/>
    <property type="match status" value="1"/>
</dbReference>
<sequence>MLISNVRPWGGESSDVRLKDGVIEAVVPHEPQRTPEGDALDGRGRLLIPAFSDVHVHLDSTRIGLPFREHTGGPGVWTMMTNDRENWREAERPLPERVAGTLERMIARGTTRVRSFAQVDVDCGLEKYEAVIEAKEKFAADADVQVMVFPQAGILREQGTRDYLEAALRAGADAMGGIDPCSLDRDPAAHLDTVFELAQKYQVDIDVHLHEMGTMGVFSAELIAERTRALGMQGRVNISHAFGLGGVDDATTRRLIELFAELDISWTTVAPRVTEHLPIASCTDAGVRIGLGEDGQRDYWSPYGNCDMLDRTWQLSFINGYRDDALIGHALAIATMGGASIMDRRIPRLTSVEDRPGLGVGDPAELVLVDGETVASAVMDRGQDRTVIHRGRVVADALKVLSVPTSY</sequence>
<dbReference type="InterPro" id="IPR011059">
    <property type="entry name" value="Metal-dep_hydrolase_composite"/>
</dbReference>
<feature type="domain" description="Amidohydrolase 3" evidence="1">
    <location>
        <begin position="97"/>
        <end position="395"/>
    </location>
</feature>
<dbReference type="InterPro" id="IPR052349">
    <property type="entry name" value="Metallo-hydrolase_Enzymes"/>
</dbReference>
<gene>
    <name evidence="2" type="ORF">IW252_000874</name>
</gene>
<dbReference type="RefSeq" id="WP_196835460.1">
    <property type="nucleotide sequence ID" value="NZ_JADOTZ010000001.1"/>
</dbReference>
<dbReference type="InterPro" id="IPR032466">
    <property type="entry name" value="Metal_Hydrolase"/>
</dbReference>
<dbReference type="SUPFAM" id="SSF51338">
    <property type="entry name" value="Composite domain of metallo-dependent hydrolases"/>
    <property type="match status" value="1"/>
</dbReference>
<dbReference type="Gene3D" id="2.30.40.10">
    <property type="entry name" value="Urease, subunit C, domain 1"/>
    <property type="match status" value="1"/>
</dbReference>
<dbReference type="CDD" id="cd01293">
    <property type="entry name" value="Bact_CD"/>
    <property type="match status" value="1"/>
</dbReference>
<dbReference type="AlphaFoldDB" id="A0A931GEZ6"/>
<comment type="caution">
    <text evidence="2">The sequence shown here is derived from an EMBL/GenBank/DDBJ whole genome shotgun (WGS) entry which is preliminary data.</text>
</comment>
<accession>A0A931GEZ6</accession>
<dbReference type="Proteomes" id="UP000625033">
    <property type="component" value="Unassembled WGS sequence"/>
</dbReference>
<protein>
    <submittedName>
        <fullName evidence="2">Cytosine/adenosine deaminase-related metal-dependent hydrolase</fullName>
    </submittedName>
</protein>
<evidence type="ECO:0000259" key="1">
    <source>
        <dbReference type="Pfam" id="PF07969"/>
    </source>
</evidence>
<dbReference type="EMBL" id="JADOTZ010000001">
    <property type="protein sequence ID" value="MBG6084107.1"/>
    <property type="molecule type" value="Genomic_DNA"/>
</dbReference>
<dbReference type="InterPro" id="IPR013108">
    <property type="entry name" value="Amidohydro_3"/>
</dbReference>
<organism evidence="2 3">
    <name type="scientific">Zhihengliuella flava</name>
    <dbReference type="NCBI Taxonomy" id="1285193"/>
    <lineage>
        <taxon>Bacteria</taxon>
        <taxon>Bacillati</taxon>
        <taxon>Actinomycetota</taxon>
        <taxon>Actinomycetes</taxon>
        <taxon>Micrococcales</taxon>
        <taxon>Micrococcaceae</taxon>
        <taxon>Zhihengliuella</taxon>
    </lineage>
</organism>
<dbReference type="GO" id="GO:0016814">
    <property type="term" value="F:hydrolase activity, acting on carbon-nitrogen (but not peptide) bonds, in cyclic amidines"/>
    <property type="evidence" value="ECO:0007669"/>
    <property type="project" value="TreeGrafter"/>
</dbReference>
<dbReference type="PANTHER" id="PTHR32027">
    <property type="entry name" value="CYTOSINE DEAMINASE"/>
    <property type="match status" value="1"/>
</dbReference>